<evidence type="ECO:0000259" key="4">
    <source>
        <dbReference type="Pfam" id="PF08659"/>
    </source>
</evidence>
<feature type="domain" description="Ketoreductase (KR)" evidence="4">
    <location>
        <begin position="1"/>
        <end position="71"/>
    </location>
</feature>
<name>A0A1V3X3E4_MYCKA</name>
<keyword evidence="3" id="KW-0511">Multifunctional enzyme</keyword>
<proteinExistence type="predicted"/>
<dbReference type="AlphaFoldDB" id="A0A1V3X3E4"/>
<evidence type="ECO:0000313" key="6">
    <source>
        <dbReference type="Proteomes" id="UP000189229"/>
    </source>
</evidence>
<dbReference type="EMBL" id="MVBM01000004">
    <property type="protein sequence ID" value="OOK73608.1"/>
    <property type="molecule type" value="Genomic_DNA"/>
</dbReference>
<dbReference type="PANTHER" id="PTHR43775">
    <property type="entry name" value="FATTY ACID SYNTHASE"/>
    <property type="match status" value="1"/>
</dbReference>
<dbReference type="InterPro" id="IPR013968">
    <property type="entry name" value="PKS_KR"/>
</dbReference>
<gene>
    <name evidence="5" type="ORF">BZL30_4402</name>
</gene>
<protein>
    <submittedName>
        <fullName evidence="5">Short chain dehydrogenase family protein</fullName>
    </submittedName>
</protein>
<evidence type="ECO:0000313" key="5">
    <source>
        <dbReference type="EMBL" id="OOK73608.1"/>
    </source>
</evidence>
<dbReference type="GO" id="GO:0006633">
    <property type="term" value="P:fatty acid biosynthetic process"/>
    <property type="evidence" value="ECO:0007669"/>
    <property type="project" value="TreeGrafter"/>
</dbReference>
<dbReference type="SUPFAM" id="SSF51735">
    <property type="entry name" value="NAD(P)-binding Rossmann-fold domains"/>
    <property type="match status" value="1"/>
</dbReference>
<dbReference type="Pfam" id="PF08659">
    <property type="entry name" value="KR"/>
    <property type="match status" value="1"/>
</dbReference>
<organism evidence="5 6">
    <name type="scientific">Mycobacterium kansasii</name>
    <dbReference type="NCBI Taxonomy" id="1768"/>
    <lineage>
        <taxon>Bacteria</taxon>
        <taxon>Bacillati</taxon>
        <taxon>Actinomycetota</taxon>
        <taxon>Actinomycetes</taxon>
        <taxon>Mycobacteriales</taxon>
        <taxon>Mycobacteriaceae</taxon>
        <taxon>Mycobacterium</taxon>
    </lineage>
</organism>
<keyword evidence="2" id="KW-0597">Phosphoprotein</keyword>
<sequence>MRAVLAPKVLGTTLLAWLAAQHGCPMLVMSSLASLLGSPGQAAYAAANAALESISRAAGSTVTTIAWGPWDQVGMSRGLNSASGRGHCRPTNGSTRWRGYRWAGVPVTRCQIPLWQKAIPG</sequence>
<dbReference type="Gene3D" id="3.40.50.720">
    <property type="entry name" value="NAD(P)-binding Rossmann-like Domain"/>
    <property type="match status" value="1"/>
</dbReference>
<dbReference type="InterPro" id="IPR036291">
    <property type="entry name" value="NAD(P)-bd_dom_sf"/>
</dbReference>
<dbReference type="GO" id="GO:0004312">
    <property type="term" value="F:fatty acid synthase activity"/>
    <property type="evidence" value="ECO:0007669"/>
    <property type="project" value="TreeGrafter"/>
</dbReference>
<dbReference type="PANTHER" id="PTHR43775:SF37">
    <property type="entry name" value="SI:DKEY-61P9.11"/>
    <property type="match status" value="1"/>
</dbReference>
<dbReference type="Proteomes" id="UP000189229">
    <property type="component" value="Unassembled WGS sequence"/>
</dbReference>
<keyword evidence="1" id="KW-0596">Phosphopantetheine</keyword>
<reference evidence="5 6" key="1">
    <citation type="submission" date="2017-02" db="EMBL/GenBank/DDBJ databases">
        <title>Complete genome sequences of Mycobacterium kansasii strains isolated from rhesus macaques.</title>
        <authorList>
            <person name="Panda A."/>
            <person name="Nagaraj S."/>
            <person name="Zhao X."/>
            <person name="Tettelin H."/>
            <person name="Detolla L.J."/>
        </authorList>
    </citation>
    <scope>NUCLEOTIDE SEQUENCE [LARGE SCALE GENOMIC DNA]</scope>
    <source>
        <strain evidence="5 6">11-3813</strain>
    </source>
</reference>
<accession>A0A1V3X3E4</accession>
<evidence type="ECO:0000256" key="1">
    <source>
        <dbReference type="ARBA" id="ARBA00022450"/>
    </source>
</evidence>
<evidence type="ECO:0000256" key="2">
    <source>
        <dbReference type="ARBA" id="ARBA00022553"/>
    </source>
</evidence>
<comment type="caution">
    <text evidence="5">The sequence shown here is derived from an EMBL/GenBank/DDBJ whole genome shotgun (WGS) entry which is preliminary data.</text>
</comment>
<evidence type="ECO:0000256" key="3">
    <source>
        <dbReference type="ARBA" id="ARBA00023268"/>
    </source>
</evidence>
<dbReference type="InterPro" id="IPR050091">
    <property type="entry name" value="PKS_NRPS_Biosynth_Enz"/>
</dbReference>